<sequence>MHQDHRMPVQFLRGLGGIARSRDLQHAGFSRRRILNEIRQKTMVRPRKGWIAISECEPLLLQAAANGLVVSCVTQARRLGLWNVGGADAAPHFRVRAAGAAKYPGRARLHWHRALVRVPPSALVDSIEDALHMVAHCRPFDEALAVWESALRQRKADWSVLEALPMRGAARDVRAAALPFSDSGLETIFRTRLSWLRIPIYAQSWILGHRVDFLLGERLVVQIDGATHTGPQRTRDNEHDAQMLLRGYFVIRVGYRQVMHEWHEVQEVIMRAIAEGLHLRG</sequence>
<proteinExistence type="predicted"/>
<evidence type="ECO:0000313" key="2">
    <source>
        <dbReference type="EMBL" id="MBK0422594.1"/>
    </source>
</evidence>
<gene>
    <name evidence="2" type="ORF">JD292_10980</name>
</gene>
<keyword evidence="3" id="KW-1185">Reference proteome</keyword>
<dbReference type="Gene3D" id="3.40.960.10">
    <property type="entry name" value="VSR Endonuclease"/>
    <property type="match status" value="1"/>
</dbReference>
<feature type="domain" description="DUF559" evidence="1">
    <location>
        <begin position="202"/>
        <end position="273"/>
    </location>
</feature>
<dbReference type="AlphaFoldDB" id="A0A934QDG6"/>
<comment type="caution">
    <text evidence="2">The sequence shown here is derived from an EMBL/GenBank/DDBJ whole genome shotgun (WGS) entry which is preliminary data.</text>
</comment>
<evidence type="ECO:0000259" key="1">
    <source>
        <dbReference type="Pfam" id="PF04480"/>
    </source>
</evidence>
<dbReference type="InterPro" id="IPR007569">
    <property type="entry name" value="DUF559"/>
</dbReference>
<dbReference type="RefSeq" id="WP_200132794.1">
    <property type="nucleotide sequence ID" value="NZ_JAEHOI010000011.1"/>
</dbReference>
<dbReference type="Pfam" id="PF04480">
    <property type="entry name" value="DUF559"/>
    <property type="match status" value="1"/>
</dbReference>
<reference evidence="2" key="1">
    <citation type="submission" date="2020-12" db="EMBL/GenBank/DDBJ databases">
        <title>Leucobacter sp. CAS2, isolated from Chromium sludge.</title>
        <authorList>
            <person name="Xu Z."/>
        </authorList>
    </citation>
    <scope>NUCLEOTIDE SEQUENCE</scope>
    <source>
        <strain evidence="2">CSA2</strain>
    </source>
</reference>
<dbReference type="EMBL" id="JAEHOI010000011">
    <property type="protein sequence ID" value="MBK0422594.1"/>
    <property type="molecule type" value="Genomic_DNA"/>
</dbReference>
<protein>
    <submittedName>
        <fullName evidence="2">DUF559 domain-containing protein</fullName>
    </submittedName>
</protein>
<dbReference type="Proteomes" id="UP000618733">
    <property type="component" value="Unassembled WGS sequence"/>
</dbReference>
<organism evidence="2 3">
    <name type="scientific">Leucobacter edaphi</name>
    <dbReference type="NCBI Taxonomy" id="2796472"/>
    <lineage>
        <taxon>Bacteria</taxon>
        <taxon>Bacillati</taxon>
        <taxon>Actinomycetota</taxon>
        <taxon>Actinomycetes</taxon>
        <taxon>Micrococcales</taxon>
        <taxon>Microbacteriaceae</taxon>
        <taxon>Leucobacter</taxon>
    </lineage>
</organism>
<accession>A0A934QDG6</accession>
<evidence type="ECO:0000313" key="3">
    <source>
        <dbReference type="Proteomes" id="UP000618733"/>
    </source>
</evidence>
<name>A0A934QDG6_9MICO</name>